<dbReference type="PANTHER" id="PTHR18829:SF0">
    <property type="entry name" value="PROTEIN YAE1 HOMOLOG"/>
    <property type="match status" value="1"/>
</dbReference>
<feature type="region of interest" description="Disordered" evidence="5">
    <location>
        <begin position="134"/>
        <end position="181"/>
    </location>
</feature>
<dbReference type="InterPro" id="IPR038881">
    <property type="entry name" value="Yae1-like"/>
</dbReference>
<dbReference type="InParanoid" id="A0A7M7P3Q0"/>
<feature type="compositionally biased region" description="Polar residues" evidence="5">
    <location>
        <begin position="142"/>
        <end position="155"/>
    </location>
</feature>
<dbReference type="EnsemblMetazoa" id="XM_030989824">
    <property type="protein sequence ID" value="XP_030845684"/>
    <property type="gene ID" value="LOC100892893"/>
</dbReference>
<keyword evidence="3" id="KW-0963">Cytoplasm</keyword>
<dbReference type="KEGG" id="spu:100892893"/>
<feature type="domain" description="Essential protein Yae1 N-terminal" evidence="6">
    <location>
        <begin position="28"/>
        <end position="66"/>
    </location>
</feature>
<evidence type="ECO:0000256" key="1">
    <source>
        <dbReference type="ARBA" id="ARBA00004123"/>
    </source>
</evidence>
<dbReference type="Proteomes" id="UP000007110">
    <property type="component" value="Unassembled WGS sequence"/>
</dbReference>
<evidence type="ECO:0000256" key="4">
    <source>
        <dbReference type="ARBA" id="ARBA00023242"/>
    </source>
</evidence>
<comment type="subcellular location">
    <subcellularLocation>
        <location evidence="2">Cytoplasm</location>
    </subcellularLocation>
    <subcellularLocation>
        <location evidence="1">Nucleus</location>
    </subcellularLocation>
</comment>
<keyword evidence="8" id="KW-1185">Reference proteome</keyword>
<sequence length="221" mass="24327">MDVFDEGICDDILPEDWAKVERSRKTDGYKEGIAAGQESCLQQGFNSGFSQGTRASFSYSFIKGIINALITSLHSREQDLDDDAVTPATIQDLEAIMSELDSLQLEKGSTKRRCISSGDTSDAREKKEECQKGGKTTCCVDSGNSHNDPSSTSSAFPCHQKRDEVASGESTQKNASGGIDEEHLFYSQSHNPGLKKIVERLKPHLEQTHHQDILSVSHQFL</sequence>
<dbReference type="Pfam" id="PF09811">
    <property type="entry name" value="Yae1_N"/>
    <property type="match status" value="1"/>
</dbReference>
<dbReference type="GO" id="GO:0005634">
    <property type="term" value="C:nucleus"/>
    <property type="evidence" value="ECO:0007669"/>
    <property type="project" value="UniProtKB-SubCell"/>
</dbReference>
<evidence type="ECO:0000313" key="7">
    <source>
        <dbReference type="EnsemblMetazoa" id="XP_030845684"/>
    </source>
</evidence>
<reference evidence="7" key="2">
    <citation type="submission" date="2021-01" db="UniProtKB">
        <authorList>
            <consortium name="EnsemblMetazoa"/>
        </authorList>
    </citation>
    <scope>IDENTIFICATION</scope>
</reference>
<reference evidence="8" key="1">
    <citation type="submission" date="2015-02" db="EMBL/GenBank/DDBJ databases">
        <title>Genome sequencing for Strongylocentrotus purpuratus.</title>
        <authorList>
            <person name="Murali S."/>
            <person name="Liu Y."/>
            <person name="Vee V."/>
            <person name="English A."/>
            <person name="Wang M."/>
            <person name="Skinner E."/>
            <person name="Han Y."/>
            <person name="Muzny D.M."/>
            <person name="Worley K.C."/>
            <person name="Gibbs R.A."/>
        </authorList>
    </citation>
    <scope>NUCLEOTIDE SEQUENCE</scope>
</reference>
<name>A0A7M7P3Q0_STRPU</name>
<proteinExistence type="predicted"/>
<dbReference type="OMA" id="IFDEGIC"/>
<accession>A0A7M7P3Q0</accession>
<dbReference type="AlphaFoldDB" id="A0A7M7P3Q0"/>
<evidence type="ECO:0000256" key="5">
    <source>
        <dbReference type="SAM" id="MobiDB-lite"/>
    </source>
</evidence>
<dbReference type="GeneID" id="100892893"/>
<dbReference type="InterPro" id="IPR019191">
    <property type="entry name" value="Essential_protein_Yae1_N"/>
</dbReference>
<dbReference type="OrthoDB" id="20086at2759"/>
<dbReference type="RefSeq" id="XP_030845684.1">
    <property type="nucleotide sequence ID" value="XM_030989824.1"/>
</dbReference>
<dbReference type="PANTHER" id="PTHR18829">
    <property type="entry name" value="PROTEIN YAE1 HOMOLOG"/>
    <property type="match status" value="1"/>
</dbReference>
<evidence type="ECO:0000256" key="3">
    <source>
        <dbReference type="ARBA" id="ARBA00022490"/>
    </source>
</evidence>
<evidence type="ECO:0000259" key="6">
    <source>
        <dbReference type="Pfam" id="PF09811"/>
    </source>
</evidence>
<keyword evidence="4" id="KW-0539">Nucleus</keyword>
<evidence type="ECO:0000313" key="8">
    <source>
        <dbReference type="Proteomes" id="UP000007110"/>
    </source>
</evidence>
<evidence type="ECO:0000256" key="2">
    <source>
        <dbReference type="ARBA" id="ARBA00004496"/>
    </source>
</evidence>
<protein>
    <recommendedName>
        <fullName evidence="6">Essential protein Yae1 N-terminal domain-containing protein</fullName>
    </recommendedName>
</protein>
<organism evidence="7 8">
    <name type="scientific">Strongylocentrotus purpuratus</name>
    <name type="common">Purple sea urchin</name>
    <dbReference type="NCBI Taxonomy" id="7668"/>
    <lineage>
        <taxon>Eukaryota</taxon>
        <taxon>Metazoa</taxon>
        <taxon>Echinodermata</taxon>
        <taxon>Eleutherozoa</taxon>
        <taxon>Echinozoa</taxon>
        <taxon>Echinoidea</taxon>
        <taxon>Euechinoidea</taxon>
        <taxon>Echinacea</taxon>
        <taxon>Camarodonta</taxon>
        <taxon>Echinidea</taxon>
        <taxon>Strongylocentrotidae</taxon>
        <taxon>Strongylocentrotus</taxon>
    </lineage>
</organism>
<dbReference type="GO" id="GO:0005737">
    <property type="term" value="C:cytoplasm"/>
    <property type="evidence" value="ECO:0007669"/>
    <property type="project" value="UniProtKB-SubCell"/>
</dbReference>